<dbReference type="OrthoDB" id="9766188at2"/>
<dbReference type="RefSeq" id="WP_023275378.1">
    <property type="nucleotide sequence ID" value="NZ_CP097562.1"/>
</dbReference>
<keyword evidence="5" id="KW-1185">Reference proteome</keyword>
<evidence type="ECO:0000256" key="2">
    <source>
        <dbReference type="ARBA" id="ARBA00037999"/>
    </source>
</evidence>
<sequence>MNIYVTKSFTPALDEYMHYVKDIFASGILTNTGSCVKGLEEKLRSFLGVENIHYVTNGTIALQLALAALDITHGEIITTPFSYVATTSSILWEKCKPVFVDIEPDNFTIDASKIEAAITKDTKAIMAVHVFGYACDIDAINAIADKYNLKVIYDAAHTFGSVYKGRALSSYGDISTLSFHATKLFHTVEGGACIVKDKAVSDKLELQKRFGHNKDDHITLGINGKQSEFHAAMGLANFPYISKIIAGRKAISNIYDTILKEHIQRPKKQVDLQYNYAYYPVVFKSEKELLNVFSILNDNNIYPRRYFYPSLNNLPYIEKAASCPVSEDIALRIACLPLYPDLPHENVKQISELIIKGLLCP</sequence>
<dbReference type="KEGG" id="msch:N508_001082"/>
<keyword evidence="4" id="KW-0032">Aminotransferase</keyword>
<evidence type="ECO:0000256" key="1">
    <source>
        <dbReference type="ARBA" id="ARBA00022898"/>
    </source>
</evidence>
<dbReference type="PANTHER" id="PTHR30244:SF9">
    <property type="entry name" value="PROTEIN RV3402C"/>
    <property type="match status" value="1"/>
</dbReference>
<reference evidence="4" key="3">
    <citation type="submission" date="2022-06" db="EMBL/GenBank/DDBJ databases">
        <title>Resources to Facilitate Use of the Altered Schaedler Flora (ASF) Mouse Model to Study Microbiome Function.</title>
        <authorList>
            <person name="Proctor A."/>
            <person name="Parvinroo S."/>
            <person name="Richie T."/>
            <person name="Jia X."/>
            <person name="Lee S.T.M."/>
            <person name="Karp P.D."/>
            <person name="Paley S."/>
            <person name="Kostic A.D."/>
            <person name="Pierre J.F."/>
            <person name="Wannemuehler M.J."/>
            <person name="Phillips G.J."/>
        </authorList>
    </citation>
    <scope>NUCLEOTIDE SEQUENCE</scope>
    <source>
        <strain evidence="4">ASF457</strain>
    </source>
</reference>
<keyword evidence="4" id="KW-0808">Transferase</keyword>
<dbReference type="Gene3D" id="3.40.640.10">
    <property type="entry name" value="Type I PLP-dependent aspartate aminotransferase-like (Major domain)"/>
    <property type="match status" value="1"/>
</dbReference>
<dbReference type="EC" id="2.6.1.33" evidence="4"/>
<dbReference type="PIRSF" id="PIRSF000390">
    <property type="entry name" value="PLP_StrS"/>
    <property type="match status" value="1"/>
</dbReference>
<proteinExistence type="inferred from homology"/>
<dbReference type="InterPro" id="IPR015424">
    <property type="entry name" value="PyrdxlP-dep_Trfase"/>
</dbReference>
<dbReference type="PANTHER" id="PTHR30244">
    <property type="entry name" value="TRANSAMINASE"/>
    <property type="match status" value="1"/>
</dbReference>
<gene>
    <name evidence="4" type="primary">vioA</name>
    <name evidence="4" type="ORF">N508_001082</name>
</gene>
<dbReference type="GO" id="GO:0000271">
    <property type="term" value="P:polysaccharide biosynthetic process"/>
    <property type="evidence" value="ECO:0007669"/>
    <property type="project" value="TreeGrafter"/>
</dbReference>
<dbReference type="EMBL" id="CP097562">
    <property type="protein sequence ID" value="USF24007.1"/>
    <property type="molecule type" value="Genomic_DNA"/>
</dbReference>
<protein>
    <submittedName>
        <fullName evidence="4">dTDP-4-amino-4,6-dideoxy-D-glucose transaminase</fullName>
        <ecNumber evidence="4">2.6.1.33</ecNumber>
    </submittedName>
</protein>
<dbReference type="eggNOG" id="COG0399">
    <property type="taxonomic scope" value="Bacteria"/>
</dbReference>
<evidence type="ECO:0000313" key="5">
    <source>
        <dbReference type="Proteomes" id="UP000017429"/>
    </source>
</evidence>
<dbReference type="InterPro" id="IPR015421">
    <property type="entry name" value="PyrdxlP-dep_Trfase_major"/>
</dbReference>
<accession>V2RMI8</accession>
<dbReference type="AlphaFoldDB" id="V2RMI8"/>
<reference evidence="4" key="2">
    <citation type="submission" date="2022-05" db="EMBL/GenBank/DDBJ databases">
        <authorList>
            <person name="Proctor A.L."/>
            <person name="Phillips G.J."/>
            <person name="Wannemuehler M.J."/>
        </authorList>
    </citation>
    <scope>NUCLEOTIDE SEQUENCE</scope>
    <source>
        <strain evidence="4">ASF457</strain>
    </source>
</reference>
<dbReference type="GO" id="GO:0019179">
    <property type="term" value="F:dTDP-4-amino-4,6-dideoxy-D-glucose transaminase activity"/>
    <property type="evidence" value="ECO:0007669"/>
    <property type="project" value="UniProtKB-EC"/>
</dbReference>
<keyword evidence="1 3" id="KW-0663">Pyridoxal phosphate</keyword>
<evidence type="ECO:0000256" key="3">
    <source>
        <dbReference type="RuleBase" id="RU004508"/>
    </source>
</evidence>
<dbReference type="CDD" id="cd00616">
    <property type="entry name" value="AHBA_syn"/>
    <property type="match status" value="1"/>
</dbReference>
<organism evidence="4 5">
    <name type="scientific">Mucispirillum schaedleri ASF457</name>
    <dbReference type="NCBI Taxonomy" id="1379858"/>
    <lineage>
        <taxon>Bacteria</taxon>
        <taxon>Pseudomonadati</taxon>
        <taxon>Deferribacterota</taxon>
        <taxon>Deferribacteres</taxon>
        <taxon>Deferribacterales</taxon>
        <taxon>Mucispirillaceae</taxon>
        <taxon>Mucispirillum</taxon>
    </lineage>
</organism>
<dbReference type="Pfam" id="PF01041">
    <property type="entry name" value="DegT_DnrJ_EryC1"/>
    <property type="match status" value="1"/>
</dbReference>
<evidence type="ECO:0000313" key="4">
    <source>
        <dbReference type="EMBL" id="USF24007.1"/>
    </source>
</evidence>
<dbReference type="Proteomes" id="UP000017429">
    <property type="component" value="Chromosome"/>
</dbReference>
<dbReference type="GO" id="GO:0030170">
    <property type="term" value="F:pyridoxal phosphate binding"/>
    <property type="evidence" value="ECO:0007669"/>
    <property type="project" value="TreeGrafter"/>
</dbReference>
<reference evidence="4" key="1">
    <citation type="journal article" date="2014" name="Genome Announc.">
        <title>Draft genome sequences of the altered schaedler flora, a defined bacterial community from gnotobiotic mice.</title>
        <authorList>
            <person name="Wannemuehler M.J."/>
            <person name="Overstreet A.M."/>
            <person name="Ward D.V."/>
            <person name="Phillips G.J."/>
        </authorList>
    </citation>
    <scope>NUCLEOTIDE SEQUENCE</scope>
    <source>
        <strain evidence="4">ASF457</strain>
    </source>
</reference>
<name>V2RMI8_9BACT</name>
<dbReference type="InterPro" id="IPR000653">
    <property type="entry name" value="DegT/StrS_aminotransferase"/>
</dbReference>
<comment type="similarity">
    <text evidence="2 3">Belongs to the DegT/DnrJ/EryC1 family.</text>
</comment>
<dbReference type="SUPFAM" id="SSF53383">
    <property type="entry name" value="PLP-dependent transferases"/>
    <property type="match status" value="1"/>
</dbReference>